<name>A0ABZ3ETQ1_9FIRM</name>
<accession>A0ABZ3ETQ1</accession>
<protein>
    <submittedName>
        <fullName evidence="1">Uncharacterized protein</fullName>
    </submittedName>
</protein>
<dbReference type="Proteomes" id="UP001451571">
    <property type="component" value="Chromosome"/>
</dbReference>
<gene>
    <name evidence="1" type="ORF">V6984_15980</name>
</gene>
<proteinExistence type="predicted"/>
<dbReference type="RefSeq" id="WP_342756605.1">
    <property type="nucleotide sequence ID" value="NZ_CP146256.1"/>
</dbReference>
<keyword evidence="2" id="KW-1185">Reference proteome</keyword>
<dbReference type="EMBL" id="CP146256">
    <property type="protein sequence ID" value="XAH72994.1"/>
    <property type="molecule type" value="Genomic_DNA"/>
</dbReference>
<organism evidence="1 2">
    <name type="scientific">Kineothrix sedimenti</name>
    <dbReference type="NCBI Taxonomy" id="3123317"/>
    <lineage>
        <taxon>Bacteria</taxon>
        <taxon>Bacillati</taxon>
        <taxon>Bacillota</taxon>
        <taxon>Clostridia</taxon>
        <taxon>Lachnospirales</taxon>
        <taxon>Lachnospiraceae</taxon>
        <taxon>Kineothrix</taxon>
    </lineage>
</organism>
<evidence type="ECO:0000313" key="1">
    <source>
        <dbReference type="EMBL" id="XAH72994.1"/>
    </source>
</evidence>
<sequence>MESEFITGTTGFAIGILEEINFDDKQHPILQGILKYITSTASLNEKGWPWSVPSNNDYAHASWYTYDAGNKDAYLELTSIELAFFAVRHADEKSEIYKKAAMLQDCSILKSTNVWRETRRNGPDGVEDLLLLSNHPTVNIIRVTRT</sequence>
<reference evidence="1 2" key="1">
    <citation type="submission" date="2024-02" db="EMBL/GenBank/DDBJ databases">
        <title>Bacterial strain from lacustrine sediment.</title>
        <authorList>
            <person name="Petit C."/>
            <person name="Fadhlaoui K."/>
        </authorList>
    </citation>
    <scope>NUCLEOTIDE SEQUENCE [LARGE SCALE GENOMIC DNA]</scope>
    <source>
        <strain evidence="1 2">IPX-CK</strain>
    </source>
</reference>
<evidence type="ECO:0000313" key="2">
    <source>
        <dbReference type="Proteomes" id="UP001451571"/>
    </source>
</evidence>